<proteinExistence type="predicted"/>
<organism evidence="2">
    <name type="scientific">Chromera velia CCMP2878</name>
    <dbReference type="NCBI Taxonomy" id="1169474"/>
    <lineage>
        <taxon>Eukaryota</taxon>
        <taxon>Sar</taxon>
        <taxon>Alveolata</taxon>
        <taxon>Colpodellida</taxon>
        <taxon>Chromeraceae</taxon>
        <taxon>Chromera</taxon>
    </lineage>
</organism>
<evidence type="ECO:0000256" key="1">
    <source>
        <dbReference type="SAM" id="MobiDB-lite"/>
    </source>
</evidence>
<feature type="region of interest" description="Disordered" evidence="1">
    <location>
        <begin position="782"/>
        <end position="938"/>
    </location>
</feature>
<feature type="compositionally biased region" description="Basic and acidic residues" evidence="1">
    <location>
        <begin position="391"/>
        <end position="401"/>
    </location>
</feature>
<feature type="non-terminal residue" evidence="2">
    <location>
        <position position="1022"/>
    </location>
</feature>
<feature type="region of interest" description="Disordered" evidence="1">
    <location>
        <begin position="309"/>
        <end position="338"/>
    </location>
</feature>
<name>A0A0G4FWU8_9ALVE</name>
<feature type="region of interest" description="Disordered" evidence="1">
    <location>
        <begin position="378"/>
        <end position="741"/>
    </location>
</feature>
<feature type="compositionally biased region" description="Acidic residues" evidence="1">
    <location>
        <begin position="520"/>
        <end position="529"/>
    </location>
</feature>
<evidence type="ECO:0000313" key="2">
    <source>
        <dbReference type="EMBL" id="CEM19706.1"/>
    </source>
</evidence>
<feature type="region of interest" description="Disordered" evidence="1">
    <location>
        <begin position="130"/>
        <end position="206"/>
    </location>
</feature>
<dbReference type="AlphaFoldDB" id="A0A0G4FWU8"/>
<protein>
    <recommendedName>
        <fullName evidence="3">Yippee domain-containing protein</fullName>
    </recommendedName>
</protein>
<feature type="compositionally biased region" description="Basic and acidic residues" evidence="1">
    <location>
        <begin position="530"/>
        <end position="542"/>
    </location>
</feature>
<feature type="compositionally biased region" description="Acidic residues" evidence="1">
    <location>
        <begin position="655"/>
        <end position="674"/>
    </location>
</feature>
<feature type="compositionally biased region" description="Basic and acidic residues" evidence="1">
    <location>
        <begin position="160"/>
        <end position="172"/>
    </location>
</feature>
<accession>A0A0G4FWU8</accession>
<feature type="compositionally biased region" description="Low complexity" evidence="1">
    <location>
        <begin position="678"/>
        <end position="692"/>
    </location>
</feature>
<feature type="compositionally biased region" description="Basic and acidic residues" evidence="1">
    <location>
        <begin position="902"/>
        <end position="936"/>
    </location>
</feature>
<feature type="region of interest" description="Disordered" evidence="1">
    <location>
        <begin position="218"/>
        <end position="244"/>
    </location>
</feature>
<feature type="compositionally biased region" description="Low complexity" evidence="1">
    <location>
        <begin position="827"/>
        <end position="881"/>
    </location>
</feature>
<dbReference type="EMBL" id="CDMZ01000698">
    <property type="protein sequence ID" value="CEM19706.1"/>
    <property type="molecule type" value="Genomic_DNA"/>
</dbReference>
<evidence type="ECO:0008006" key="3">
    <source>
        <dbReference type="Google" id="ProtNLM"/>
    </source>
</evidence>
<gene>
    <name evidence="2" type="ORF">Cvel_19164</name>
</gene>
<feature type="compositionally biased region" description="Basic and acidic residues" evidence="1">
    <location>
        <begin position="133"/>
        <end position="143"/>
    </location>
</feature>
<feature type="compositionally biased region" description="Low complexity" evidence="1">
    <location>
        <begin position="309"/>
        <end position="319"/>
    </location>
</feature>
<feature type="region of interest" description="Disordered" evidence="1">
    <location>
        <begin position="1"/>
        <end position="70"/>
    </location>
</feature>
<feature type="compositionally biased region" description="Acidic residues" evidence="1">
    <location>
        <begin position="583"/>
        <end position="596"/>
    </location>
</feature>
<reference evidence="2" key="1">
    <citation type="submission" date="2014-11" db="EMBL/GenBank/DDBJ databases">
        <authorList>
            <person name="Otto D Thomas"/>
            <person name="Naeem Raeece"/>
        </authorList>
    </citation>
    <scope>NUCLEOTIDE SEQUENCE</scope>
</reference>
<sequence length="1022" mass="111344">MQPQNSTEKEVPMEVEPPTQQVSEEQDPLSLPQQAVSSLPVPPLPMIPPHSDGTRAEDPTGMQGEPPASPRLLFDDLLDEMKDLIVSFSDLQTAVSLRQTNTELSAFAEPLLTSAVRCFACSTPLFMPVQQQRQREDQTREGGEEGEGGQKHQQQSKTKTSTEERKQRERLSLKLPDGHAVALEASAVEGSGLRRGPSRPAQWSERNRLLQLIREQHREAREREREKEGKTGRKEEEGEGKQTSEWRLSDTVRVEDLSCRGCARLVGLNFSHVGARLVRRSPQRRGPPHPLGLPGDPLSILNHLVMRGPVLSPVPSSPSERGGNSTRPPPLPFGMRRGPDPRYILEPVGTIEEFEELTWRTPGNGVLLERSTLPDPLFRFNPTAAGPANRQTRDTTRRDGSDSSEPPSLVDSQSAEESSSSEDEEGGPDRLENPPPPPPDNNSFPPSIGDPPTAEKVQAKGTPTVPLQEEHPGVESQQNAPRASTDPPPPPPSALPSVSRPCPHPPRTGPLMQPQGDVLAVEEEPESSEEEKGGEGENQREAKRQRRAFNALVRGERVPQPVRRPTPPQRDHQDPRPSPSANDENDEEDDQSDDEQMPPLKSPSSGEEEEEDSDRHYMAPLSMGGGESDDQMPSLHGSDEEDPPSLVSSQSADGGDTEDEDHEDIDDTEEDEDMPGLSPSDPSSTDSSGRRSGNARSLGEQGETGGAHQPLATQPSVYIVRQYLHPQTLPSPDPHSHSSESIRMTPGVQLERKSAGRKLICCGPASRVRRAAREPGVDRDPNIVLIGFRDGSDTHFSDPTPVFRFPISGPRDVTVTTTATFAPAAPPTSSSASASSSSSSSASASASSSSSSSSAFAPEPSSSSSSGAPDAPASASSAAPPAERERGVEGGNGNAPAMQKPPTEERESGADGDEKKKRGREEDQEMEKEKKEKENECGQVLSTTRAVLSRQHRWDAGRGNERAWYLNHFEDGAVRMDNRRAQRLNQGRMHVEDVFCSKCNLQIGWKFAKDAERTRTDNAWQV</sequence>